<dbReference type="PROSITE" id="PS50088">
    <property type="entry name" value="ANK_REPEAT"/>
    <property type="match status" value="2"/>
</dbReference>
<feature type="repeat" description="ANK" evidence="1">
    <location>
        <begin position="113"/>
        <end position="145"/>
    </location>
</feature>
<evidence type="ECO:0000313" key="2">
    <source>
        <dbReference type="EMBL" id="KAJ8878077.1"/>
    </source>
</evidence>
<protein>
    <submittedName>
        <fullName evidence="2">Uncharacterized protein</fullName>
    </submittedName>
</protein>
<sequence length="202" mass="22514">MIMEYVWFQVLEFKGTSDWRTLRSSLLSLLPNNSAVYRQLETRSTADHLYTWHVGVCGYTQLMSLFLCSGLDVNRQGDYIGNEWLIGASGRGLLNIVKMLLSQGADINTHDFTGFTPLMIAASTDNIATVKVLVEAGADTTLRNYIGENALEGAQALNNAEVVEYLEQLSPKKLSISHNSSIKYSWYYPLSVALCILTTFVK</sequence>
<gene>
    <name evidence="2" type="ORF">PR048_022541</name>
</gene>
<keyword evidence="3" id="KW-1185">Reference proteome</keyword>
<comment type="caution">
    <text evidence="2">The sequence shown here is derived from an EMBL/GenBank/DDBJ whole genome shotgun (WGS) entry which is preliminary data.</text>
</comment>
<dbReference type="PROSITE" id="PS50297">
    <property type="entry name" value="ANK_REP_REGION"/>
    <property type="match status" value="1"/>
</dbReference>
<reference evidence="2 3" key="1">
    <citation type="submission" date="2023-02" db="EMBL/GenBank/DDBJ databases">
        <title>LHISI_Scaffold_Assembly.</title>
        <authorList>
            <person name="Stuart O.P."/>
            <person name="Cleave R."/>
            <person name="Magrath M.J.L."/>
            <person name="Mikheyev A.S."/>
        </authorList>
    </citation>
    <scope>NUCLEOTIDE SEQUENCE [LARGE SCALE GENOMIC DNA]</scope>
    <source>
        <strain evidence="2">Daus_M_001</strain>
        <tissue evidence="2">Leg muscle</tissue>
    </source>
</reference>
<dbReference type="InterPro" id="IPR036770">
    <property type="entry name" value="Ankyrin_rpt-contain_sf"/>
</dbReference>
<accession>A0ABQ9H1E2</accession>
<evidence type="ECO:0000256" key="1">
    <source>
        <dbReference type="PROSITE-ProRule" id="PRU00023"/>
    </source>
</evidence>
<proteinExistence type="predicted"/>
<keyword evidence="1" id="KW-0040">ANK repeat</keyword>
<organism evidence="2 3">
    <name type="scientific">Dryococelus australis</name>
    <dbReference type="NCBI Taxonomy" id="614101"/>
    <lineage>
        <taxon>Eukaryota</taxon>
        <taxon>Metazoa</taxon>
        <taxon>Ecdysozoa</taxon>
        <taxon>Arthropoda</taxon>
        <taxon>Hexapoda</taxon>
        <taxon>Insecta</taxon>
        <taxon>Pterygota</taxon>
        <taxon>Neoptera</taxon>
        <taxon>Polyneoptera</taxon>
        <taxon>Phasmatodea</taxon>
        <taxon>Verophasmatodea</taxon>
        <taxon>Anareolatae</taxon>
        <taxon>Phasmatidae</taxon>
        <taxon>Eurycanthinae</taxon>
        <taxon>Dryococelus</taxon>
    </lineage>
</organism>
<evidence type="ECO:0000313" key="3">
    <source>
        <dbReference type="Proteomes" id="UP001159363"/>
    </source>
</evidence>
<dbReference type="EMBL" id="JARBHB010000008">
    <property type="protein sequence ID" value="KAJ8878077.1"/>
    <property type="molecule type" value="Genomic_DNA"/>
</dbReference>
<dbReference type="InterPro" id="IPR039323">
    <property type="entry name" value="ANKRD_45/46/60"/>
</dbReference>
<name>A0ABQ9H1E2_9NEOP</name>
<feature type="repeat" description="ANK" evidence="1">
    <location>
        <begin position="80"/>
        <end position="112"/>
    </location>
</feature>
<dbReference type="Proteomes" id="UP001159363">
    <property type="component" value="Chromosome 7"/>
</dbReference>
<dbReference type="Gene3D" id="1.25.40.20">
    <property type="entry name" value="Ankyrin repeat-containing domain"/>
    <property type="match status" value="1"/>
</dbReference>
<dbReference type="SUPFAM" id="SSF48403">
    <property type="entry name" value="Ankyrin repeat"/>
    <property type="match status" value="1"/>
</dbReference>
<dbReference type="PANTHER" id="PTHR22677:SF4">
    <property type="entry name" value="USHER SYNDROME TYPE-1G PROTEIN-LIKE PROTEIN"/>
    <property type="match status" value="1"/>
</dbReference>
<dbReference type="InterPro" id="IPR002110">
    <property type="entry name" value="Ankyrin_rpt"/>
</dbReference>
<dbReference type="PANTHER" id="PTHR22677">
    <property type="entry name" value="ANKYRIN REPEAT DOMAIN-CONTAINING PROTEIN 60"/>
    <property type="match status" value="1"/>
</dbReference>
<dbReference type="Pfam" id="PF12796">
    <property type="entry name" value="Ank_2"/>
    <property type="match status" value="1"/>
</dbReference>
<dbReference type="SMART" id="SM00248">
    <property type="entry name" value="ANK"/>
    <property type="match status" value="2"/>
</dbReference>